<protein>
    <submittedName>
        <fullName evidence="1">Uncharacterized protein</fullName>
    </submittedName>
</protein>
<accession>A0A1H9VZ25</accession>
<dbReference type="InterPro" id="IPR046032">
    <property type="entry name" value="DUF5990"/>
</dbReference>
<dbReference type="Proteomes" id="UP000199352">
    <property type="component" value="Unassembled WGS sequence"/>
</dbReference>
<dbReference type="RefSeq" id="WP_143116438.1">
    <property type="nucleotide sequence ID" value="NZ_FOFR01000029.1"/>
</dbReference>
<sequence>MAEGVVRAVVTWASPPEHPAGVGLQDKTGELVEGVGSEDGARRYTVDITVRERRGSGGGEADFGGPFVFGTAGDRFLYLSFQGTGGSLVRRSKIALPRDWALPVGDEIHVTVIDADGSRAVLGGTGWSAAAPEKGRP</sequence>
<gene>
    <name evidence="1" type="ORF">SAMN05216188_12929</name>
</gene>
<dbReference type="STRING" id="402600.SAMN05216188_12929"/>
<proteinExistence type="predicted"/>
<keyword evidence="2" id="KW-1185">Reference proteome</keyword>
<organism evidence="1 2">
    <name type="scientific">Lentzea xinjiangensis</name>
    <dbReference type="NCBI Taxonomy" id="402600"/>
    <lineage>
        <taxon>Bacteria</taxon>
        <taxon>Bacillati</taxon>
        <taxon>Actinomycetota</taxon>
        <taxon>Actinomycetes</taxon>
        <taxon>Pseudonocardiales</taxon>
        <taxon>Pseudonocardiaceae</taxon>
        <taxon>Lentzea</taxon>
    </lineage>
</organism>
<dbReference type="EMBL" id="FOFR01000029">
    <property type="protein sequence ID" value="SES26902.1"/>
    <property type="molecule type" value="Genomic_DNA"/>
</dbReference>
<dbReference type="OrthoDB" id="3783022at2"/>
<evidence type="ECO:0000313" key="2">
    <source>
        <dbReference type="Proteomes" id="UP000199352"/>
    </source>
</evidence>
<name>A0A1H9VZ25_9PSEU</name>
<evidence type="ECO:0000313" key="1">
    <source>
        <dbReference type="EMBL" id="SES26902.1"/>
    </source>
</evidence>
<dbReference type="AlphaFoldDB" id="A0A1H9VZ25"/>
<reference evidence="2" key="1">
    <citation type="submission" date="2016-10" db="EMBL/GenBank/DDBJ databases">
        <authorList>
            <person name="Varghese N."/>
            <person name="Submissions S."/>
        </authorList>
    </citation>
    <scope>NUCLEOTIDE SEQUENCE [LARGE SCALE GENOMIC DNA]</scope>
    <source>
        <strain evidence="2">CGMCC 4.3525</strain>
    </source>
</reference>
<dbReference type="Pfam" id="PF19452">
    <property type="entry name" value="DUF5990"/>
    <property type="match status" value="1"/>
</dbReference>